<dbReference type="Pfam" id="PF01206">
    <property type="entry name" value="TusA"/>
    <property type="match status" value="2"/>
</dbReference>
<dbReference type="OrthoDB" id="5325383at2"/>
<dbReference type="PANTHER" id="PTHR33279">
    <property type="entry name" value="SULFUR CARRIER PROTEIN YEDF-RELATED"/>
    <property type="match status" value="1"/>
</dbReference>
<accession>A0A2Z6GDD9</accession>
<evidence type="ECO:0000313" key="3">
    <source>
        <dbReference type="EMBL" id="BBE51450.1"/>
    </source>
</evidence>
<dbReference type="Proteomes" id="UP000033070">
    <property type="component" value="Chromosome"/>
</dbReference>
<dbReference type="PROSITE" id="PS01148">
    <property type="entry name" value="UPF0033"/>
    <property type="match status" value="2"/>
</dbReference>
<dbReference type="InterPro" id="IPR036868">
    <property type="entry name" value="TusA-like_sf"/>
</dbReference>
<dbReference type="PANTHER" id="PTHR33279:SF6">
    <property type="entry name" value="SULFUR CARRIER PROTEIN YEDF-RELATED"/>
    <property type="match status" value="1"/>
</dbReference>
<name>A0A2Z6GDD9_9PROT</name>
<feature type="domain" description="UPF0033" evidence="2">
    <location>
        <begin position="8"/>
        <end position="32"/>
    </location>
</feature>
<dbReference type="GO" id="GO:0016740">
    <property type="term" value="F:transferase activity"/>
    <property type="evidence" value="ECO:0007669"/>
    <property type="project" value="UniProtKB-KW"/>
</dbReference>
<dbReference type="KEGG" id="fam:OYT1_ch1924"/>
<gene>
    <name evidence="3" type="ORF">OYT1_ch1924</name>
</gene>
<dbReference type="CDD" id="cd00291">
    <property type="entry name" value="SirA_YedF_YeeD"/>
    <property type="match status" value="2"/>
</dbReference>
<dbReference type="SUPFAM" id="SSF64307">
    <property type="entry name" value="SirA-like"/>
    <property type="match status" value="2"/>
</dbReference>
<comment type="similarity">
    <text evidence="1">Belongs to the sulfur carrier protein TusA family.</text>
</comment>
<organism evidence="3 4">
    <name type="scientific">Ferriphaselus amnicola</name>
    <dbReference type="NCBI Taxonomy" id="1188319"/>
    <lineage>
        <taxon>Bacteria</taxon>
        <taxon>Pseudomonadati</taxon>
        <taxon>Pseudomonadota</taxon>
        <taxon>Betaproteobacteria</taxon>
        <taxon>Nitrosomonadales</taxon>
        <taxon>Gallionellaceae</taxon>
        <taxon>Ferriphaselus</taxon>
    </lineage>
</organism>
<dbReference type="InterPro" id="IPR001455">
    <property type="entry name" value="TusA-like"/>
</dbReference>
<feature type="domain" description="UPF0033" evidence="2">
    <location>
        <begin position="88"/>
        <end position="112"/>
    </location>
</feature>
<proteinExistence type="inferred from homology"/>
<dbReference type="STRING" id="1188319.OYT1_00916"/>
<dbReference type="EMBL" id="AP018738">
    <property type="protein sequence ID" value="BBE51450.1"/>
    <property type="molecule type" value="Genomic_DNA"/>
</dbReference>
<reference evidence="3 4" key="1">
    <citation type="submission" date="2018-06" db="EMBL/GenBank/DDBJ databases">
        <title>OYT1 Genome Sequencing.</title>
        <authorList>
            <person name="Kato S."/>
            <person name="Itoh T."/>
            <person name="Ohkuma M."/>
        </authorList>
    </citation>
    <scope>NUCLEOTIDE SEQUENCE [LARGE SCALE GENOMIC DNA]</scope>
    <source>
        <strain evidence="3 4">OYT1</strain>
    </source>
</reference>
<sequence>MEMANIVLDMKGLSCPRPLIGAKRIMDELAAGQVLLLVSDCPGTPDDLFVWAKQTGNHILRSEKMPEGGTGYYVQKGQGHVLNANVTLDIRGAVCPGPIIEAKKLLNGMQTGEVLKLVSDCPGVKTDIGGWASATGMTLLETLESGAGIHEFYIRKG</sequence>
<keyword evidence="4" id="KW-1185">Reference proteome</keyword>
<evidence type="ECO:0000256" key="1">
    <source>
        <dbReference type="ARBA" id="ARBA00008984"/>
    </source>
</evidence>
<dbReference type="RefSeq" id="WP_062626118.1">
    <property type="nucleotide sequence ID" value="NZ_AP018738.1"/>
</dbReference>
<keyword evidence="3" id="KW-0808">Transferase</keyword>
<evidence type="ECO:0000259" key="2">
    <source>
        <dbReference type="PROSITE" id="PS01148"/>
    </source>
</evidence>
<protein>
    <submittedName>
        <fullName evidence="3">Sulfurtransferase TusA</fullName>
    </submittedName>
</protein>
<dbReference type="AlphaFoldDB" id="A0A2Z6GDD9"/>
<evidence type="ECO:0000313" key="4">
    <source>
        <dbReference type="Proteomes" id="UP000033070"/>
    </source>
</evidence>
<dbReference type="Gene3D" id="3.30.110.40">
    <property type="entry name" value="TusA-like domain"/>
    <property type="match status" value="2"/>
</dbReference>